<evidence type="ECO:0000313" key="2">
    <source>
        <dbReference type="Proteomes" id="UP000831701"/>
    </source>
</evidence>
<proteinExistence type="predicted"/>
<name>A0ACB8VFQ1_9TELE</name>
<dbReference type="EMBL" id="CM041552">
    <property type="protein sequence ID" value="KAI3354522.1"/>
    <property type="molecule type" value="Genomic_DNA"/>
</dbReference>
<protein>
    <submittedName>
        <fullName evidence="1">Uncharacterized protein</fullName>
    </submittedName>
</protein>
<keyword evidence="2" id="KW-1185">Reference proteome</keyword>
<organism evidence="1 2">
    <name type="scientific">Scortum barcoo</name>
    <name type="common">barcoo grunter</name>
    <dbReference type="NCBI Taxonomy" id="214431"/>
    <lineage>
        <taxon>Eukaryota</taxon>
        <taxon>Metazoa</taxon>
        <taxon>Chordata</taxon>
        <taxon>Craniata</taxon>
        <taxon>Vertebrata</taxon>
        <taxon>Euteleostomi</taxon>
        <taxon>Actinopterygii</taxon>
        <taxon>Neopterygii</taxon>
        <taxon>Teleostei</taxon>
        <taxon>Neoteleostei</taxon>
        <taxon>Acanthomorphata</taxon>
        <taxon>Eupercaria</taxon>
        <taxon>Centrarchiformes</taxon>
        <taxon>Terapontoidei</taxon>
        <taxon>Terapontidae</taxon>
        <taxon>Scortum</taxon>
    </lineage>
</organism>
<dbReference type="Proteomes" id="UP000831701">
    <property type="component" value="Chromosome 22"/>
</dbReference>
<sequence>MDFLRNLFSSTLGLGAADKVLDELTLEGVAQYIKSGKCKNILCMVGAGISTSAGIPDFRSPGTGLYANLQKYNLPYPEAIFQIDYFKKHPEPFFALAKELYPGQFKPTVCHYFMKLLKDKGLLSRCYTQNIDTLERVAGLEGEDLIEAHGTFYTSHCVSFCCRKEYNLDWMKEKIFSDDIPRCDKCSSLVKPDIVFFGENLPVRFFTSMKMDFPRCDLLIIMGTSLQVQPFASLVSRVSKSCPRLLINMEKAGQADPLFGLLGFGGGMDFDSEKAYRILKTCASQLSPVLGHLYNLSLSQEKVPMLWKTSCLVPVPKKSRPSDPVADYRPVALTSHVMKVLERLVLAQLRPQKSMMLSSTCYNEPICIWMVEEALRITFFDFSSAFNTIQLRCYWVRSCRVMGVDDTMISWITDYLTGRPQFVRLGSVLSDVVVSDTGAPQGTVLSPFLFTLYTTDFQYNSESCHLQKFSDDSAVVGCIREGEEGEYRTLVDNFVEWSEQNHLRLNVNKTRAMVIDFRSRRRCLHSHYGSRGEVVDEVEDYKYLGVMVVQTHKRAHAFVSRAVHSPVNGTTAIPWRSSRRRLLLLEQLRGCQEAWCPAAPWDREGAHAAICGTPAGSFLVVRDSETSQPSLLCVSAGGENKAVLDYDIKITGTVFQLSESRLSFSDLAQLVLFYSLTRDVLAVCLSIPRWIYSVTERNKDRLSQLEPSESSLCDSCRKHKTRKLTSTNGALCIINPLYLREHGDDWLTQRASALQCPKQRRLSTTRKWAGAGLHSKRAISLEQDVSDGASVESSGLIRAKSADSPHCPPTPSTPAVQAVVLRRPSRDAGSSPPHRASTGSLPPSSPSTPGTLNSELSELQHHGSPVPQSPHRVSWIEDGVWLPPPRPNSLLHPPSLELDSLSISSVEEEQESQTPSPTPHHPSAHRLADKVIHRLSGLGQVLGGLVSQKKRLTNRVQEMSERKGGAFAEAVKEFVETTLKRGADPDGVRGSEFLQEVRSSLTSLRETLLDYPEIQALLDSITDINDSEIDSLVELSLHKVALKPVSAHLYSCIHTSRTDDSTFERLQSNLRVLEKKRIEDLGGSAGVGVPDSVTLERIQQRWTSMHEAYSPNKKVQILLKVCKSIYHSMSANASSAGKVFGADDFLPCLTWVLLRSDVVTLQLDIDYMMELLDPTQLQGEGGYYLTTLYASLYYITSFQPRLAARLLSVEAQNSLNKWHRRRTLHCNQSRRSNNRRTIRRQACRETNIKNSETESGSKEKGGKEADTVDVDESQQETVSTKEPLKEEGRNEQG</sequence>
<accession>A0ACB8VFQ1</accession>
<gene>
    <name evidence="1" type="ORF">L3Q82_019033</name>
</gene>
<reference evidence="1" key="1">
    <citation type="submission" date="2022-04" db="EMBL/GenBank/DDBJ databases">
        <title>Jade perch genome.</title>
        <authorList>
            <person name="Chao B."/>
        </authorList>
    </citation>
    <scope>NUCLEOTIDE SEQUENCE</scope>
    <source>
        <strain evidence="1">CB-2022</strain>
    </source>
</reference>
<comment type="caution">
    <text evidence="1">The sequence shown here is derived from an EMBL/GenBank/DDBJ whole genome shotgun (WGS) entry which is preliminary data.</text>
</comment>
<evidence type="ECO:0000313" key="1">
    <source>
        <dbReference type="EMBL" id="KAI3354522.1"/>
    </source>
</evidence>
<feature type="non-terminal residue" evidence="1">
    <location>
        <position position="1293"/>
    </location>
</feature>